<dbReference type="PROSITE" id="PS50005">
    <property type="entry name" value="TPR"/>
    <property type="match status" value="1"/>
</dbReference>
<sequence length="89" mass="9667">MKLELTTAATEEPVTPADVKTRSRTSTSSEDGLLSDFIVAARQAAEAATWHQLATIDLRQGDYAAAREKFETVLDIRQSVGDRADVMIG</sequence>
<feature type="non-terminal residue" evidence="2">
    <location>
        <position position="89"/>
    </location>
</feature>
<dbReference type="InterPro" id="IPR011990">
    <property type="entry name" value="TPR-like_helical_dom_sf"/>
</dbReference>
<reference evidence="2" key="1">
    <citation type="journal article" date="2015" name="Nature">
        <title>Complex archaea that bridge the gap between prokaryotes and eukaryotes.</title>
        <authorList>
            <person name="Spang A."/>
            <person name="Saw J.H."/>
            <person name="Jorgensen S.L."/>
            <person name="Zaremba-Niedzwiedzka K."/>
            <person name="Martijn J."/>
            <person name="Lind A.E."/>
            <person name="van Eijk R."/>
            <person name="Schleper C."/>
            <person name="Guy L."/>
            <person name="Ettema T.J."/>
        </authorList>
    </citation>
    <scope>NUCLEOTIDE SEQUENCE</scope>
</reference>
<feature type="region of interest" description="Disordered" evidence="1">
    <location>
        <begin position="1"/>
        <end position="30"/>
    </location>
</feature>
<evidence type="ECO:0000313" key="2">
    <source>
        <dbReference type="EMBL" id="KKK80005.1"/>
    </source>
</evidence>
<dbReference type="AlphaFoldDB" id="A0A0F8Z1S1"/>
<comment type="caution">
    <text evidence="2">The sequence shown here is derived from an EMBL/GenBank/DDBJ whole genome shotgun (WGS) entry which is preliminary data.</text>
</comment>
<dbReference type="Gene3D" id="1.25.40.10">
    <property type="entry name" value="Tetratricopeptide repeat domain"/>
    <property type="match status" value="1"/>
</dbReference>
<proteinExistence type="predicted"/>
<evidence type="ECO:0000256" key="1">
    <source>
        <dbReference type="SAM" id="MobiDB-lite"/>
    </source>
</evidence>
<name>A0A0F8Z1S1_9ZZZZ</name>
<organism evidence="2">
    <name type="scientific">marine sediment metagenome</name>
    <dbReference type="NCBI Taxonomy" id="412755"/>
    <lineage>
        <taxon>unclassified sequences</taxon>
        <taxon>metagenomes</taxon>
        <taxon>ecological metagenomes</taxon>
    </lineage>
</organism>
<accession>A0A0F8Z1S1</accession>
<feature type="compositionally biased region" description="Low complexity" evidence="1">
    <location>
        <begin position="1"/>
        <end position="12"/>
    </location>
</feature>
<dbReference type="EMBL" id="LAZR01053776">
    <property type="protein sequence ID" value="KKK80005.1"/>
    <property type="molecule type" value="Genomic_DNA"/>
</dbReference>
<evidence type="ECO:0008006" key="3">
    <source>
        <dbReference type="Google" id="ProtNLM"/>
    </source>
</evidence>
<protein>
    <recommendedName>
        <fullName evidence="3">Tetratricopeptide repeat protein</fullName>
    </recommendedName>
</protein>
<gene>
    <name evidence="2" type="ORF">LCGC14_2827840</name>
</gene>
<dbReference type="InterPro" id="IPR019734">
    <property type="entry name" value="TPR_rpt"/>
</dbReference>